<evidence type="ECO:0000256" key="4">
    <source>
        <dbReference type="ARBA" id="ARBA00022454"/>
    </source>
</evidence>
<evidence type="ECO:0000313" key="14">
    <source>
        <dbReference type="Proteomes" id="UP001140217"/>
    </source>
</evidence>
<accession>A0A9W8H4Z0</accession>
<dbReference type="Gene3D" id="1.10.20.10">
    <property type="entry name" value="Histone, subunit A"/>
    <property type="match status" value="1"/>
</dbReference>
<keyword evidence="8" id="KW-0137">Centromere</keyword>
<feature type="region of interest" description="Disordered" evidence="11">
    <location>
        <begin position="1"/>
        <end position="99"/>
    </location>
</feature>
<comment type="subcellular location">
    <subcellularLocation>
        <location evidence="2">Chromosome</location>
        <location evidence="2">Centromere</location>
    </subcellularLocation>
    <subcellularLocation>
        <location evidence="1">Nucleus</location>
    </subcellularLocation>
</comment>
<dbReference type="OrthoDB" id="842664at2759"/>
<dbReference type="InterPro" id="IPR000164">
    <property type="entry name" value="Histone_H3/CENP-A"/>
</dbReference>
<keyword evidence="7" id="KW-0544">Nucleosome core</keyword>
<sequence>MAPREIANRARRGGGAGKTPVMRKTAGTPLRSPAQVRSPGAQGRSPAQMRSLAAPGRSLADAHGRTPTRSGKVLPQQQQQQQQQQQGRATAAHKRRTPNGIKALREIRMYQKSTDLLISKLPFARVVREIAQDYVGDYTHSGTPTSLRWQSSAILALQEASEAFLVHLFEDANLCALHAKRVTIMQRDIQLARRIRGQWGGLG</sequence>
<evidence type="ECO:0000256" key="9">
    <source>
        <dbReference type="ARBA" id="ARBA00043846"/>
    </source>
</evidence>
<keyword evidence="6" id="KW-0539">Nucleus</keyword>
<dbReference type="FunFam" id="1.10.20.10:FF:000087">
    <property type="entry name" value="Probable histone 3"/>
    <property type="match status" value="1"/>
</dbReference>
<dbReference type="GO" id="GO:0030527">
    <property type="term" value="F:structural constituent of chromatin"/>
    <property type="evidence" value="ECO:0007669"/>
    <property type="project" value="InterPro"/>
</dbReference>
<dbReference type="InterPro" id="IPR009072">
    <property type="entry name" value="Histone-fold"/>
</dbReference>
<evidence type="ECO:0000313" key="13">
    <source>
        <dbReference type="EMBL" id="KAJ2775822.1"/>
    </source>
</evidence>
<dbReference type="PANTHER" id="PTHR11426">
    <property type="entry name" value="HISTONE H3"/>
    <property type="match status" value="1"/>
</dbReference>
<proteinExistence type="inferred from homology"/>
<keyword evidence="4" id="KW-0158">Chromosome</keyword>
<evidence type="ECO:0000256" key="7">
    <source>
        <dbReference type="ARBA" id="ARBA00023269"/>
    </source>
</evidence>
<dbReference type="GO" id="GO:0003677">
    <property type="term" value="F:DNA binding"/>
    <property type="evidence" value="ECO:0007669"/>
    <property type="project" value="UniProtKB-KW"/>
</dbReference>
<dbReference type="AlphaFoldDB" id="A0A9W8H4Z0"/>
<dbReference type="EMBL" id="JANBUL010000411">
    <property type="protein sequence ID" value="KAJ2775822.1"/>
    <property type="molecule type" value="Genomic_DNA"/>
</dbReference>
<evidence type="ECO:0000256" key="11">
    <source>
        <dbReference type="SAM" id="MobiDB-lite"/>
    </source>
</evidence>
<organism evidence="13 14">
    <name type="scientific">Coemansia javaensis</name>
    <dbReference type="NCBI Taxonomy" id="2761396"/>
    <lineage>
        <taxon>Eukaryota</taxon>
        <taxon>Fungi</taxon>
        <taxon>Fungi incertae sedis</taxon>
        <taxon>Zoopagomycota</taxon>
        <taxon>Kickxellomycotina</taxon>
        <taxon>Kickxellomycetes</taxon>
        <taxon>Kickxellales</taxon>
        <taxon>Kickxellaceae</taxon>
        <taxon>Coemansia</taxon>
    </lineage>
</organism>
<evidence type="ECO:0000259" key="12">
    <source>
        <dbReference type="Pfam" id="PF00125"/>
    </source>
</evidence>
<dbReference type="SMART" id="SM00428">
    <property type="entry name" value="H3"/>
    <property type="match status" value="1"/>
</dbReference>
<evidence type="ECO:0000256" key="6">
    <source>
        <dbReference type="ARBA" id="ARBA00023242"/>
    </source>
</evidence>
<feature type="compositionally biased region" description="Low complexity" evidence="11">
    <location>
        <begin position="76"/>
        <end position="86"/>
    </location>
</feature>
<dbReference type="Pfam" id="PF00125">
    <property type="entry name" value="Histone"/>
    <property type="match status" value="1"/>
</dbReference>
<dbReference type="GO" id="GO:0000775">
    <property type="term" value="C:chromosome, centromeric region"/>
    <property type="evidence" value="ECO:0007669"/>
    <property type="project" value="UniProtKB-SubCell"/>
</dbReference>
<evidence type="ECO:0000256" key="3">
    <source>
        <dbReference type="ARBA" id="ARBA00010343"/>
    </source>
</evidence>
<comment type="caution">
    <text evidence="13">The sequence shown here is derived from an EMBL/GenBank/DDBJ whole genome shotgun (WGS) entry which is preliminary data.</text>
</comment>
<evidence type="ECO:0000256" key="8">
    <source>
        <dbReference type="ARBA" id="ARBA00023328"/>
    </source>
</evidence>
<keyword evidence="5 13" id="KW-0238">DNA-binding</keyword>
<protein>
    <submittedName>
        <fullName evidence="13">Centromeric DNA-binding histone H3-like protein cse4</fullName>
    </submittedName>
</protein>
<gene>
    <name evidence="13" type="primary">CSE4</name>
    <name evidence="13" type="ORF">H4R18_005929</name>
</gene>
<dbReference type="GO" id="GO:0046982">
    <property type="term" value="F:protein heterodimerization activity"/>
    <property type="evidence" value="ECO:0007669"/>
    <property type="project" value="InterPro"/>
</dbReference>
<evidence type="ECO:0000256" key="10">
    <source>
        <dbReference type="ARBA" id="ARBA00044024"/>
    </source>
</evidence>
<comment type="subunit">
    <text evidence="10">Component of centromeric nucleosomes, where DNA is wrapped around a histone octamer core. The octamer contains two molecules each of H2A, H2B, CSE4/CENPA and H4 assembled in one CSE4-H4 heterotetramer and two H2A-H2B heterodimers. Interacts with the inner kinetochore.</text>
</comment>
<feature type="domain" description="Core Histone H2A/H2B/H3" evidence="12">
    <location>
        <begin position="101"/>
        <end position="195"/>
    </location>
</feature>
<keyword evidence="14" id="KW-1185">Reference proteome</keyword>
<evidence type="ECO:0000256" key="5">
    <source>
        <dbReference type="ARBA" id="ARBA00023125"/>
    </source>
</evidence>
<comment type="similarity">
    <text evidence="3">Belongs to the histone H3 family.</text>
</comment>
<dbReference type="CDD" id="cd22911">
    <property type="entry name" value="HFD_H3"/>
    <property type="match status" value="1"/>
</dbReference>
<reference evidence="13" key="1">
    <citation type="submission" date="2022-07" db="EMBL/GenBank/DDBJ databases">
        <title>Phylogenomic reconstructions and comparative analyses of Kickxellomycotina fungi.</title>
        <authorList>
            <person name="Reynolds N.K."/>
            <person name="Stajich J.E."/>
            <person name="Barry K."/>
            <person name="Grigoriev I.V."/>
            <person name="Crous P."/>
            <person name="Smith M.E."/>
        </authorList>
    </citation>
    <scope>NUCLEOTIDE SEQUENCE</scope>
    <source>
        <strain evidence="13">NBRC 105414</strain>
    </source>
</reference>
<evidence type="ECO:0000256" key="2">
    <source>
        <dbReference type="ARBA" id="ARBA00004584"/>
    </source>
</evidence>
<dbReference type="GO" id="GO:0005634">
    <property type="term" value="C:nucleus"/>
    <property type="evidence" value="ECO:0007669"/>
    <property type="project" value="UniProtKB-SubCell"/>
</dbReference>
<comment type="function">
    <text evidence="9">Histone H3-like nucleosomal protein that is specifically found in centromeric nucleosomes. Replaces conventional H3 in the nucleosome core of centromeric chromatin that serves as an assembly site for the inner kinetochore. Required for recruitment and assembly of kinetochore proteins, mitotic progression and chromosome segregation. May serve as an epigenetic mark that propagates centromere identity through replication and cell division.</text>
</comment>
<dbReference type="Proteomes" id="UP001140217">
    <property type="component" value="Unassembled WGS sequence"/>
</dbReference>
<evidence type="ECO:0000256" key="1">
    <source>
        <dbReference type="ARBA" id="ARBA00004123"/>
    </source>
</evidence>
<name>A0A9W8H4Z0_9FUNG</name>
<dbReference type="GO" id="GO:0000786">
    <property type="term" value="C:nucleosome"/>
    <property type="evidence" value="ECO:0007669"/>
    <property type="project" value="UniProtKB-KW"/>
</dbReference>
<dbReference type="SUPFAM" id="SSF47113">
    <property type="entry name" value="Histone-fold"/>
    <property type="match status" value="1"/>
</dbReference>
<dbReference type="InterPro" id="IPR007125">
    <property type="entry name" value="H2A/H2B/H3"/>
</dbReference>